<evidence type="ECO:0000313" key="2">
    <source>
        <dbReference type="EMBL" id="GMA38862.1"/>
    </source>
</evidence>
<protein>
    <submittedName>
        <fullName evidence="2">Uncharacterized protein</fullName>
    </submittedName>
</protein>
<proteinExistence type="predicted"/>
<feature type="compositionally biased region" description="Basic and acidic residues" evidence="1">
    <location>
        <begin position="82"/>
        <end position="91"/>
    </location>
</feature>
<evidence type="ECO:0000256" key="1">
    <source>
        <dbReference type="SAM" id="MobiDB-lite"/>
    </source>
</evidence>
<keyword evidence="3" id="KW-1185">Reference proteome</keyword>
<name>A0ABQ6ILR1_9MICO</name>
<evidence type="ECO:0000313" key="3">
    <source>
        <dbReference type="Proteomes" id="UP001157126"/>
    </source>
</evidence>
<dbReference type="EMBL" id="BSUO01000001">
    <property type="protein sequence ID" value="GMA38862.1"/>
    <property type="molecule type" value="Genomic_DNA"/>
</dbReference>
<feature type="region of interest" description="Disordered" evidence="1">
    <location>
        <begin position="63"/>
        <end position="91"/>
    </location>
</feature>
<dbReference type="Proteomes" id="UP001157126">
    <property type="component" value="Unassembled WGS sequence"/>
</dbReference>
<sequence>MGFTVGLGVGFTVGDGAGVGAATDLVTEGDDPAVAGAAPVTTGIPASPAARTMVMRRRRDMLPPVWNTLPGSRQPPRGPPRVTDRRITDQV</sequence>
<comment type="caution">
    <text evidence="2">The sequence shown here is derived from an EMBL/GenBank/DDBJ whole genome shotgun (WGS) entry which is preliminary data.</text>
</comment>
<accession>A0ABQ6ILR1</accession>
<gene>
    <name evidence="2" type="ORF">GCM10025883_09070</name>
</gene>
<organism evidence="2 3">
    <name type="scientific">Mobilicoccus caccae</name>
    <dbReference type="NCBI Taxonomy" id="1859295"/>
    <lineage>
        <taxon>Bacteria</taxon>
        <taxon>Bacillati</taxon>
        <taxon>Actinomycetota</taxon>
        <taxon>Actinomycetes</taxon>
        <taxon>Micrococcales</taxon>
        <taxon>Dermatophilaceae</taxon>
        <taxon>Mobilicoccus</taxon>
    </lineage>
</organism>
<reference evidence="3" key="1">
    <citation type="journal article" date="2019" name="Int. J. Syst. Evol. Microbiol.">
        <title>The Global Catalogue of Microorganisms (GCM) 10K type strain sequencing project: providing services to taxonomists for standard genome sequencing and annotation.</title>
        <authorList>
            <consortium name="The Broad Institute Genomics Platform"/>
            <consortium name="The Broad Institute Genome Sequencing Center for Infectious Disease"/>
            <person name="Wu L."/>
            <person name="Ma J."/>
        </authorList>
    </citation>
    <scope>NUCLEOTIDE SEQUENCE [LARGE SCALE GENOMIC DNA]</scope>
    <source>
        <strain evidence="3">NBRC 113072</strain>
    </source>
</reference>